<sequence>MRVLATAGAVGGLIALKIVGQGLLKQTGKNSSCELGAVSPFIRRRWRRGKNLLPAENALSFFLNSIKLHGAIIALTMLCLSHFVTGNPILQGVDRRFA</sequence>
<accession>A0AA48M1S1</accession>
<evidence type="ECO:0000313" key="1">
    <source>
        <dbReference type="EMBL" id="CAJ0882358.1"/>
    </source>
</evidence>
<proteinExistence type="predicted"/>
<dbReference type="AlphaFoldDB" id="A0AA48M1S1"/>
<organism evidence="1">
    <name type="scientific">freshwater sediment metagenome</name>
    <dbReference type="NCBI Taxonomy" id="556182"/>
    <lineage>
        <taxon>unclassified sequences</taxon>
        <taxon>metagenomes</taxon>
        <taxon>ecological metagenomes</taxon>
    </lineage>
</organism>
<gene>
    <name evidence="1" type="ORF">AMST5_03330</name>
</gene>
<name>A0AA48M1S1_9ZZZZ</name>
<protein>
    <submittedName>
        <fullName evidence="1">Uncharacterized protein</fullName>
    </submittedName>
</protein>
<dbReference type="EMBL" id="OY288114">
    <property type="protein sequence ID" value="CAJ0882358.1"/>
    <property type="molecule type" value="Genomic_DNA"/>
</dbReference>
<reference evidence="1" key="1">
    <citation type="submission" date="2023-07" db="EMBL/GenBank/DDBJ databases">
        <authorList>
            <person name="Pelsma A.J. K."/>
        </authorList>
    </citation>
    <scope>NUCLEOTIDE SEQUENCE</scope>
</reference>